<feature type="region of interest" description="Disordered" evidence="2">
    <location>
        <begin position="486"/>
        <end position="528"/>
    </location>
</feature>
<sequence>VSVVKSSEFLKEFADVQKSKTITRYNPLLEDYSNTSFILTFATEPNNISTIAEVRKTKWIKGKPTLDQAGEMAFRGVLLQLAEAESEAGFRVVAPDAALTLPPRPAPSRESFLTKWSQQKLVVADDVSGGLLQVARLATVALQPQEHSVLWGVTAPFAPPEARTVGAAPLDSYADAAPVVKKTHVLTAAASREAAAHKDASSSLAVASPSLIARADALPGHTLLRPHGGSEPPARLCYCFHFRSDFEYELFARTVAAFTRMQRYALLQSSVAMEMEISHEYKKSKALDGVRLQAAAIKAKKRQERVELMKAKREEKRPAQPQPQQQNQNQTQKQAKPTAKAKVTAATPPSTMLCVLCRIQRKPNAPEYPKHPFVLKDGKGEVVHICKVCLQRVLQQRLQIPPNAKGGPDNYCGLCARLTEKMTAKSIKACAHNICTRVYCMPCIDKLIGKAQAHKVWRTKNWLCPNCSTNDDDVAAGTEATSAKAVPAEAVAAAPAPKQKKRKRRNEVEESTADEDDPEPPMQASSGSAMKPLDYVVTYFKFLLAREVNDEFEESEDVCFCCKDGGDVIECDWKGMNGAFARCPKVYHEDCLGYEVPEGKTWVCPRHRCQDCGIIALYSCRFCVTSFCADHLPKDVKKLGHATKDIPTSTYVVCPRCSKQAQDALKQKKIGSDLHSKLFRRRAGKR</sequence>
<evidence type="ECO:0000259" key="3">
    <source>
        <dbReference type="PROSITE" id="PS50089"/>
    </source>
</evidence>
<dbReference type="GO" id="GO:0008270">
    <property type="term" value="F:zinc ion binding"/>
    <property type="evidence" value="ECO:0007669"/>
    <property type="project" value="UniProtKB-KW"/>
</dbReference>
<feature type="domain" description="RING-type" evidence="3">
    <location>
        <begin position="412"/>
        <end position="468"/>
    </location>
</feature>
<dbReference type="CDD" id="cd11725">
    <property type="entry name" value="ADDz_Dnmt3"/>
    <property type="match status" value="1"/>
</dbReference>
<dbReference type="AlphaFoldDB" id="A0A6A3VE81"/>
<evidence type="ECO:0000256" key="2">
    <source>
        <dbReference type="SAM" id="MobiDB-lite"/>
    </source>
</evidence>
<dbReference type="CDD" id="cd15568">
    <property type="entry name" value="PHD5_NSD"/>
    <property type="match status" value="1"/>
</dbReference>
<accession>A0A6A3VE81</accession>
<feature type="region of interest" description="Disordered" evidence="2">
    <location>
        <begin position="311"/>
        <end position="345"/>
    </location>
</feature>
<dbReference type="Proteomes" id="UP000433483">
    <property type="component" value="Unassembled WGS sequence"/>
</dbReference>
<dbReference type="Gene3D" id="3.30.40.10">
    <property type="entry name" value="Zinc/RING finger domain, C3HC4 (zinc finger)"/>
    <property type="match status" value="1"/>
</dbReference>
<dbReference type="SUPFAM" id="SSF57903">
    <property type="entry name" value="FYVE/PHD zinc finger"/>
    <property type="match status" value="1"/>
</dbReference>
<reference evidence="4 5" key="1">
    <citation type="submission" date="2018-08" db="EMBL/GenBank/DDBJ databases">
        <title>Genomic investigation of the strawberry pathogen Phytophthora fragariae indicates pathogenicity is determined by transcriptional variation in three key races.</title>
        <authorList>
            <person name="Adams T.M."/>
            <person name="Armitage A.D."/>
            <person name="Sobczyk M.K."/>
            <person name="Bates H.J."/>
            <person name="Dunwell J.M."/>
            <person name="Nellist C.F."/>
            <person name="Harrison R.J."/>
        </authorList>
    </citation>
    <scope>NUCLEOTIDE SEQUENCE [LARGE SCALE GENOMIC DNA]</scope>
    <source>
        <strain evidence="4 5">NOV-27</strain>
    </source>
</reference>
<feature type="non-terminal residue" evidence="4">
    <location>
        <position position="1"/>
    </location>
</feature>
<evidence type="ECO:0000313" key="4">
    <source>
        <dbReference type="EMBL" id="KAE9165131.1"/>
    </source>
</evidence>
<dbReference type="EMBL" id="QXGB01004748">
    <property type="protein sequence ID" value="KAE9165131.1"/>
    <property type="molecule type" value="Genomic_DNA"/>
</dbReference>
<dbReference type="PANTHER" id="PTHR13115">
    <property type="entry name" value="RNA POLYMERASE-ASSOCIATED PROTEIN RTF1 HOMOLOG"/>
    <property type="match status" value="1"/>
</dbReference>
<evidence type="ECO:0000313" key="5">
    <source>
        <dbReference type="Proteomes" id="UP000433483"/>
    </source>
</evidence>
<evidence type="ECO:0000256" key="1">
    <source>
        <dbReference type="PROSITE-ProRule" id="PRU00175"/>
    </source>
</evidence>
<keyword evidence="5" id="KW-1185">Reference proteome</keyword>
<organism evidence="4 5">
    <name type="scientific">Phytophthora fragariae</name>
    <dbReference type="NCBI Taxonomy" id="53985"/>
    <lineage>
        <taxon>Eukaryota</taxon>
        <taxon>Sar</taxon>
        <taxon>Stramenopiles</taxon>
        <taxon>Oomycota</taxon>
        <taxon>Peronosporomycetes</taxon>
        <taxon>Peronosporales</taxon>
        <taxon>Peronosporaceae</taxon>
        <taxon>Phytophthora</taxon>
    </lineage>
</organism>
<name>A0A6A3VE81_9STRA</name>
<dbReference type="InterPro" id="IPR011011">
    <property type="entry name" value="Znf_FYVE_PHD"/>
</dbReference>
<protein>
    <recommendedName>
        <fullName evidence="3">RING-type domain-containing protein</fullName>
    </recommendedName>
</protein>
<dbReference type="GO" id="GO:1990269">
    <property type="term" value="F:RNA polymerase II C-terminal domain phosphoserine binding"/>
    <property type="evidence" value="ECO:0007669"/>
    <property type="project" value="TreeGrafter"/>
</dbReference>
<dbReference type="OrthoDB" id="422362at2759"/>
<proteinExistence type="predicted"/>
<dbReference type="InterPro" id="IPR001841">
    <property type="entry name" value="Znf_RING"/>
</dbReference>
<keyword evidence="1" id="KW-0862">Zinc</keyword>
<comment type="caution">
    <text evidence="4">The sequence shown here is derived from an EMBL/GenBank/DDBJ whole genome shotgun (WGS) entry which is preliminary data.</text>
</comment>
<feature type="compositionally biased region" description="Low complexity" evidence="2">
    <location>
        <begin position="486"/>
        <end position="497"/>
    </location>
</feature>
<feature type="compositionally biased region" description="Acidic residues" evidence="2">
    <location>
        <begin position="509"/>
        <end position="519"/>
    </location>
</feature>
<keyword evidence="1" id="KW-0863">Zinc-finger</keyword>
<gene>
    <name evidence="4" type="ORF">PF005_g29736</name>
</gene>
<dbReference type="InterPro" id="IPR013083">
    <property type="entry name" value="Znf_RING/FYVE/PHD"/>
</dbReference>
<dbReference type="PROSITE" id="PS50089">
    <property type="entry name" value="ZF_RING_2"/>
    <property type="match status" value="1"/>
</dbReference>
<dbReference type="PANTHER" id="PTHR13115:SF14">
    <property type="entry name" value="ZINC FINGER CCCH DOMAIN-CONTAINING PROTEIN 19"/>
    <property type="match status" value="1"/>
</dbReference>
<feature type="compositionally biased region" description="Low complexity" evidence="2">
    <location>
        <begin position="322"/>
        <end position="345"/>
    </location>
</feature>
<dbReference type="GO" id="GO:0016593">
    <property type="term" value="C:Cdc73/Paf1 complex"/>
    <property type="evidence" value="ECO:0007669"/>
    <property type="project" value="TreeGrafter"/>
</dbReference>
<keyword evidence="1" id="KW-0479">Metal-binding</keyword>